<reference evidence="2 3" key="1">
    <citation type="journal article" date="2020" name="ISME J.">
        <title>Uncovering the hidden diversity of litter-decomposition mechanisms in mushroom-forming fungi.</title>
        <authorList>
            <person name="Floudas D."/>
            <person name="Bentzer J."/>
            <person name="Ahren D."/>
            <person name="Johansson T."/>
            <person name="Persson P."/>
            <person name="Tunlid A."/>
        </authorList>
    </citation>
    <scope>NUCLEOTIDE SEQUENCE [LARGE SCALE GENOMIC DNA]</scope>
    <source>
        <strain evidence="2 3">CBS 175.51</strain>
    </source>
</reference>
<evidence type="ECO:0000313" key="2">
    <source>
        <dbReference type="EMBL" id="KAF5316880.1"/>
    </source>
</evidence>
<organism evidence="2 3">
    <name type="scientific">Ephemerocybe angulata</name>
    <dbReference type="NCBI Taxonomy" id="980116"/>
    <lineage>
        <taxon>Eukaryota</taxon>
        <taxon>Fungi</taxon>
        <taxon>Dikarya</taxon>
        <taxon>Basidiomycota</taxon>
        <taxon>Agaricomycotina</taxon>
        <taxon>Agaricomycetes</taxon>
        <taxon>Agaricomycetidae</taxon>
        <taxon>Agaricales</taxon>
        <taxon>Agaricineae</taxon>
        <taxon>Psathyrellaceae</taxon>
        <taxon>Ephemerocybe</taxon>
    </lineage>
</organism>
<sequence>MCTRDPAHSLALNAGGIRARTDELDTPSTTPECLLSARNIQVVTHSPHGDDGKSNHTSRIAQGWAKIGSGDPGAPPNTRFPGVRTTVTYPEIEDHDLVVDNEALDALEVENEALGRDERRETCERWVVASFKRKCSQRNIRVEDPPGTTVRTCRRQRQRKQTHAGEQTPAATGHRHRDWRRPNVHSRTTLWPQQARDSPARLSLASLTPTEPSQYETYLVTIIHSHAQQDRSAIQAAPLYDEQSKYPCTATPTTRMTTDYDTAVESGGHGRDEHRRWGVCIELRRAKSATAEWSKTPTTKARR</sequence>
<evidence type="ECO:0000313" key="3">
    <source>
        <dbReference type="Proteomes" id="UP000541558"/>
    </source>
</evidence>
<dbReference type="Proteomes" id="UP000541558">
    <property type="component" value="Unassembled WGS sequence"/>
</dbReference>
<dbReference type="EMBL" id="JAACJK010000219">
    <property type="protein sequence ID" value="KAF5316880.1"/>
    <property type="molecule type" value="Genomic_DNA"/>
</dbReference>
<dbReference type="AlphaFoldDB" id="A0A8H5B505"/>
<feature type="compositionally biased region" description="Basic residues" evidence="1">
    <location>
        <begin position="152"/>
        <end position="162"/>
    </location>
</feature>
<comment type="caution">
    <text evidence="2">The sequence shown here is derived from an EMBL/GenBank/DDBJ whole genome shotgun (WGS) entry which is preliminary data.</text>
</comment>
<proteinExistence type="predicted"/>
<keyword evidence="3" id="KW-1185">Reference proteome</keyword>
<feature type="region of interest" description="Disordered" evidence="1">
    <location>
        <begin position="142"/>
        <end position="182"/>
    </location>
</feature>
<feature type="compositionally biased region" description="Basic residues" evidence="1">
    <location>
        <begin position="173"/>
        <end position="182"/>
    </location>
</feature>
<name>A0A8H5B505_9AGAR</name>
<evidence type="ECO:0000256" key="1">
    <source>
        <dbReference type="SAM" id="MobiDB-lite"/>
    </source>
</evidence>
<protein>
    <submittedName>
        <fullName evidence="2">Uncharacterized protein</fullName>
    </submittedName>
</protein>
<accession>A0A8H5B505</accession>
<gene>
    <name evidence="2" type="ORF">D9611_003694</name>
</gene>